<gene>
    <name evidence="1" type="ORF">GCM10011505_39410</name>
</gene>
<comment type="caution">
    <text evidence="1">The sequence shown here is derived from an EMBL/GenBank/DDBJ whole genome shotgun (WGS) entry which is preliminary data.</text>
</comment>
<sequence length="84" mass="9504">MRQDILQAIECWASRPTWFTSHPSDTTELKHAISNLRNLTPRPTRDELKAAIYERVKGLPAMLGTPRDIEKAADESATKIAMKL</sequence>
<proteinExistence type="predicted"/>
<evidence type="ECO:0000313" key="2">
    <source>
        <dbReference type="Proteomes" id="UP000603352"/>
    </source>
</evidence>
<accession>A0ABQ1IYR1</accession>
<dbReference type="RefSeq" id="WP_188581077.1">
    <property type="nucleotide sequence ID" value="NZ_BMDZ01000058.1"/>
</dbReference>
<dbReference type="EMBL" id="BMDZ01000058">
    <property type="protein sequence ID" value="GGB54554.1"/>
    <property type="molecule type" value="Genomic_DNA"/>
</dbReference>
<organism evidence="1 2">
    <name type="scientific">Tistrella bauzanensis</name>
    <dbReference type="NCBI Taxonomy" id="657419"/>
    <lineage>
        <taxon>Bacteria</taxon>
        <taxon>Pseudomonadati</taxon>
        <taxon>Pseudomonadota</taxon>
        <taxon>Alphaproteobacteria</taxon>
        <taxon>Geminicoccales</taxon>
        <taxon>Geminicoccaceae</taxon>
        <taxon>Tistrella</taxon>
    </lineage>
</organism>
<evidence type="ECO:0000313" key="1">
    <source>
        <dbReference type="EMBL" id="GGB54554.1"/>
    </source>
</evidence>
<dbReference type="Proteomes" id="UP000603352">
    <property type="component" value="Unassembled WGS sequence"/>
</dbReference>
<reference evidence="2" key="1">
    <citation type="journal article" date="2019" name="Int. J. Syst. Evol. Microbiol.">
        <title>The Global Catalogue of Microorganisms (GCM) 10K type strain sequencing project: providing services to taxonomists for standard genome sequencing and annotation.</title>
        <authorList>
            <consortium name="The Broad Institute Genomics Platform"/>
            <consortium name="The Broad Institute Genome Sequencing Center for Infectious Disease"/>
            <person name="Wu L."/>
            <person name="Ma J."/>
        </authorList>
    </citation>
    <scope>NUCLEOTIDE SEQUENCE [LARGE SCALE GENOMIC DNA]</scope>
    <source>
        <strain evidence="2">CGMCC 1.10188</strain>
    </source>
</reference>
<name>A0ABQ1IYR1_9PROT</name>
<keyword evidence="2" id="KW-1185">Reference proteome</keyword>
<protein>
    <submittedName>
        <fullName evidence="1">Uncharacterized protein</fullName>
    </submittedName>
</protein>